<protein>
    <recommendedName>
        <fullName evidence="13">SET domain-containing protein</fullName>
    </recommendedName>
</protein>
<feature type="region of interest" description="Disordered" evidence="8">
    <location>
        <begin position="241"/>
        <end position="809"/>
    </location>
</feature>
<accession>A0A8H5CGY8</accession>
<evidence type="ECO:0008006" key="13">
    <source>
        <dbReference type="Google" id="ProtNLM"/>
    </source>
</evidence>
<feature type="compositionally biased region" description="Acidic residues" evidence="8">
    <location>
        <begin position="778"/>
        <end position="794"/>
    </location>
</feature>
<dbReference type="SMART" id="SM00468">
    <property type="entry name" value="PreSET"/>
    <property type="match status" value="1"/>
</dbReference>
<feature type="compositionally biased region" description="Basic and acidic residues" evidence="8">
    <location>
        <begin position="392"/>
        <end position="401"/>
    </location>
</feature>
<feature type="region of interest" description="Disordered" evidence="8">
    <location>
        <begin position="859"/>
        <end position="1003"/>
    </location>
</feature>
<evidence type="ECO:0000313" key="11">
    <source>
        <dbReference type="EMBL" id="KAF5340387.1"/>
    </source>
</evidence>
<dbReference type="InterPro" id="IPR050973">
    <property type="entry name" value="H3K9_Histone-Lys_N-MTase"/>
</dbReference>
<name>A0A8H5CGY8_9AGAR</name>
<evidence type="ECO:0000256" key="7">
    <source>
        <dbReference type="ARBA" id="ARBA00022833"/>
    </source>
</evidence>
<evidence type="ECO:0000256" key="5">
    <source>
        <dbReference type="ARBA" id="ARBA00022691"/>
    </source>
</evidence>
<dbReference type="Pfam" id="PF00856">
    <property type="entry name" value="SET"/>
    <property type="match status" value="1"/>
</dbReference>
<keyword evidence="3" id="KW-0489">Methyltransferase</keyword>
<feature type="compositionally biased region" description="Low complexity" evidence="8">
    <location>
        <begin position="473"/>
        <end position="484"/>
    </location>
</feature>
<feature type="compositionally biased region" description="Low complexity" evidence="8">
    <location>
        <begin position="316"/>
        <end position="334"/>
    </location>
</feature>
<comment type="subcellular location">
    <subcellularLocation>
        <location evidence="1">Chromosome</location>
    </subcellularLocation>
</comment>
<feature type="compositionally biased region" description="Low complexity" evidence="8">
    <location>
        <begin position="245"/>
        <end position="264"/>
    </location>
</feature>
<comment type="caution">
    <text evidence="11">The sequence shown here is derived from an EMBL/GenBank/DDBJ whole genome shotgun (WGS) entry which is preliminary data.</text>
</comment>
<dbReference type="EMBL" id="JAACJK010000004">
    <property type="protein sequence ID" value="KAF5340387.1"/>
    <property type="molecule type" value="Genomic_DNA"/>
</dbReference>
<feature type="compositionally biased region" description="Low complexity" evidence="8">
    <location>
        <begin position="509"/>
        <end position="530"/>
    </location>
</feature>
<dbReference type="OrthoDB" id="308383at2759"/>
<keyword evidence="4" id="KW-0808">Transferase</keyword>
<dbReference type="InterPro" id="IPR046341">
    <property type="entry name" value="SET_dom_sf"/>
</dbReference>
<feature type="compositionally biased region" description="Polar residues" evidence="8">
    <location>
        <begin position="498"/>
        <end position="508"/>
    </location>
</feature>
<dbReference type="InterPro" id="IPR007728">
    <property type="entry name" value="Pre-SET_dom"/>
</dbReference>
<feature type="compositionally biased region" description="Low complexity" evidence="8">
    <location>
        <begin position="290"/>
        <end position="307"/>
    </location>
</feature>
<feature type="region of interest" description="Disordered" evidence="8">
    <location>
        <begin position="1"/>
        <end position="224"/>
    </location>
</feature>
<feature type="compositionally biased region" description="Acidic residues" evidence="8">
    <location>
        <begin position="724"/>
        <end position="739"/>
    </location>
</feature>
<feature type="compositionally biased region" description="Basic and acidic residues" evidence="8">
    <location>
        <begin position="93"/>
        <end position="107"/>
    </location>
</feature>
<evidence type="ECO:0000313" key="12">
    <source>
        <dbReference type="Proteomes" id="UP000541558"/>
    </source>
</evidence>
<keyword evidence="2" id="KW-0158">Chromosome</keyword>
<evidence type="ECO:0000256" key="3">
    <source>
        <dbReference type="ARBA" id="ARBA00022603"/>
    </source>
</evidence>
<keyword evidence="6" id="KW-0479">Metal-binding</keyword>
<feature type="compositionally biased region" description="Polar residues" evidence="8">
    <location>
        <begin position="30"/>
        <end position="39"/>
    </location>
</feature>
<proteinExistence type="predicted"/>
<evidence type="ECO:0000256" key="4">
    <source>
        <dbReference type="ARBA" id="ARBA00022679"/>
    </source>
</evidence>
<gene>
    <name evidence="11" type="ORF">D9611_007766</name>
</gene>
<dbReference type="GO" id="GO:0005694">
    <property type="term" value="C:chromosome"/>
    <property type="evidence" value="ECO:0007669"/>
    <property type="project" value="UniProtKB-SubCell"/>
</dbReference>
<evidence type="ECO:0000256" key="1">
    <source>
        <dbReference type="ARBA" id="ARBA00004286"/>
    </source>
</evidence>
<feature type="domain" description="SET" evidence="9">
    <location>
        <begin position="1178"/>
        <end position="1307"/>
    </location>
</feature>
<dbReference type="SMART" id="SM00317">
    <property type="entry name" value="SET"/>
    <property type="match status" value="1"/>
</dbReference>
<dbReference type="GO" id="GO:0008270">
    <property type="term" value="F:zinc ion binding"/>
    <property type="evidence" value="ECO:0007669"/>
    <property type="project" value="InterPro"/>
</dbReference>
<feature type="region of interest" description="Disordered" evidence="8">
    <location>
        <begin position="1310"/>
        <end position="1336"/>
    </location>
</feature>
<feature type="compositionally biased region" description="Pro residues" evidence="8">
    <location>
        <begin position="485"/>
        <end position="495"/>
    </location>
</feature>
<evidence type="ECO:0000256" key="6">
    <source>
        <dbReference type="ARBA" id="ARBA00022723"/>
    </source>
</evidence>
<dbReference type="PROSITE" id="PS50280">
    <property type="entry name" value="SET"/>
    <property type="match status" value="1"/>
</dbReference>
<feature type="compositionally biased region" description="Low complexity" evidence="8">
    <location>
        <begin position="345"/>
        <end position="361"/>
    </location>
</feature>
<feature type="compositionally biased region" description="Low complexity" evidence="8">
    <location>
        <begin position="617"/>
        <end position="633"/>
    </location>
</feature>
<reference evidence="11 12" key="1">
    <citation type="journal article" date="2020" name="ISME J.">
        <title>Uncovering the hidden diversity of litter-decomposition mechanisms in mushroom-forming fungi.</title>
        <authorList>
            <person name="Floudas D."/>
            <person name="Bentzer J."/>
            <person name="Ahren D."/>
            <person name="Johansson T."/>
            <person name="Persson P."/>
            <person name="Tunlid A."/>
        </authorList>
    </citation>
    <scope>NUCLEOTIDE SEQUENCE [LARGE SCALE GENOMIC DNA]</scope>
    <source>
        <strain evidence="11 12">CBS 175.51</strain>
    </source>
</reference>
<dbReference type="Proteomes" id="UP000541558">
    <property type="component" value="Unassembled WGS sequence"/>
</dbReference>
<evidence type="ECO:0000256" key="2">
    <source>
        <dbReference type="ARBA" id="ARBA00022454"/>
    </source>
</evidence>
<feature type="compositionally biased region" description="Polar residues" evidence="8">
    <location>
        <begin position="66"/>
        <end position="82"/>
    </location>
</feature>
<dbReference type="SUPFAM" id="SSF82199">
    <property type="entry name" value="SET domain"/>
    <property type="match status" value="1"/>
</dbReference>
<dbReference type="GO" id="GO:0046974">
    <property type="term" value="F:histone H3K9 methyltransferase activity"/>
    <property type="evidence" value="ECO:0007669"/>
    <property type="project" value="TreeGrafter"/>
</dbReference>
<feature type="compositionally biased region" description="Acidic residues" evidence="8">
    <location>
        <begin position="181"/>
        <end position="191"/>
    </location>
</feature>
<keyword evidence="7" id="KW-0862">Zinc</keyword>
<keyword evidence="12" id="KW-1185">Reference proteome</keyword>
<dbReference type="GO" id="GO:0005634">
    <property type="term" value="C:nucleus"/>
    <property type="evidence" value="ECO:0007669"/>
    <property type="project" value="InterPro"/>
</dbReference>
<feature type="compositionally biased region" description="Low complexity" evidence="8">
    <location>
        <begin position="125"/>
        <end position="135"/>
    </location>
</feature>
<dbReference type="PANTHER" id="PTHR46223">
    <property type="entry name" value="HISTONE-LYSINE N-METHYLTRANSFERASE SUV39H"/>
    <property type="match status" value="1"/>
</dbReference>
<feature type="domain" description="Pre-SET" evidence="10">
    <location>
        <begin position="1107"/>
        <end position="1177"/>
    </location>
</feature>
<organism evidence="11 12">
    <name type="scientific">Ephemerocybe angulata</name>
    <dbReference type="NCBI Taxonomy" id="980116"/>
    <lineage>
        <taxon>Eukaryota</taxon>
        <taxon>Fungi</taxon>
        <taxon>Dikarya</taxon>
        <taxon>Basidiomycota</taxon>
        <taxon>Agaricomycotina</taxon>
        <taxon>Agaricomycetes</taxon>
        <taxon>Agaricomycetidae</taxon>
        <taxon>Agaricales</taxon>
        <taxon>Agaricineae</taxon>
        <taxon>Psathyrellaceae</taxon>
        <taxon>Ephemerocybe</taxon>
    </lineage>
</organism>
<keyword evidence="5" id="KW-0949">S-adenosyl-L-methionine</keyword>
<dbReference type="Pfam" id="PF05033">
    <property type="entry name" value="Pre-SET"/>
    <property type="match status" value="1"/>
</dbReference>
<dbReference type="InterPro" id="IPR001214">
    <property type="entry name" value="SET_dom"/>
</dbReference>
<sequence length="1354" mass="143956">MDEPSPTPGWSFLAHEGTSSEVEEQVDEIVTSSPQQLPGSSRAFGSNVKRHRETESAGRPQKRQKQGSGTSRQNERGSSSNDHGPRPWQGGPSRREDKRLEDTEMRSDGPSSSRAHPLRPEEQTSSSGGPSSSRPASRDQRQGSPYREVITFPDSPPQIARKTTGRGPRASAVKAQQVPDEVIEISSDSEEDTRTARKRAIPAQSRRSRRASGERAAETVSAPVANVTWLEFAECLKVACGADEPSTSTSRPASASTAGPTRSRPAPPPKPEPRSASAARPATKGKVESSRPSSSSAPASRPASSASKGKARERPATSGSSSSSSATRPVPSASKGKARQKPETSESSTSTSSSCSSSSDSPAPVAKGKSPQKSPQKATLDGFVYNLGKRPSNVDRRHLDEALGINPPKKEPVSPVKKPRRNTGTSSGELSAVIQQAFIRNANPSNSSRKKAAEAPKVAVDSSLGASKDTAIDLTALDSDSDSSPPAPPAPPPLPRKTLSNHTLWSNGSTPPSSTSASASAPTSSAPSSSHPQRAIPALPQRNKISPPSSVAAGAKPAPLARNATSANVPHRPSTLAQSPMRRHTMPAPLDMEDEPPITRIAATSIKATRAPGSGLPSSESESSSSSSSSYDSSPPPESMPMPVALKEIPPLHLAQASRPAVAASKTLAPVAGPSRLGAVTREEPNPKAGPRVEGLLADEQNVVGVATEPEPAVQRGPIIYEISSDDEENESEEEEAADDTSRGMAYAPGRAASEDVQDNPAFSDYREDSDAAFPELGADEDENENDGDADEERSDGRDNDSSDSDGILEVDNLLAAPSRGVSLSPEVDALLGRSSATADSPGTFLQRTDLIMGKLQDDLANMGDTGGPSVGKLTPRDVSSELEDVTEALGGQTLKTKSPSDRAEGSRPQSRTGLLTSSRPSSAGGSDKLPTPPAASEGDGFSDFYVSDDPTSMPMPIPPSASTSAGRRSSTSSSDLSSMPQTPAPTEALPVLPPKAAPKSYGGVQATTFSDYRETYMPVVRYTEDLPSELHNQINSYSEHFRGSRTLPSVLQASITFNTMEDEPHAPPIEILNKVDSEPTPPWEFYYTNHIYHAPGVPLPDVVNLRGCDCVGKCDPNSKTCACVKKQKAYFHPNDNGFVYDKTGKLKRGFPGYPIVECNDLCGCDEECMNRVVQHGRKVQISIQKTEEKGWGVFAGPKPIPAGTFLGIYSGEILTEEESAKRGEVYNEYGRTYLFDIDYYHIGDDGMFTMDAYHAGNFTRFLNHSCEPNCRIFACYINEANILKPLLAVYAIRDVGAYEEICFNYNGSYPEDDGDDDEEPGPSQETSTGKAKAPVYQNCREGVSMMFLPMGVS</sequence>
<feature type="compositionally biased region" description="Polar residues" evidence="8">
    <location>
        <begin position="908"/>
        <end position="925"/>
    </location>
</feature>
<feature type="compositionally biased region" description="Acidic residues" evidence="8">
    <location>
        <begin position="1311"/>
        <end position="1321"/>
    </location>
</feature>
<evidence type="ECO:0000259" key="9">
    <source>
        <dbReference type="PROSITE" id="PS50280"/>
    </source>
</evidence>
<dbReference type="Gene3D" id="2.170.270.10">
    <property type="entry name" value="SET domain"/>
    <property type="match status" value="1"/>
</dbReference>
<evidence type="ECO:0000259" key="10">
    <source>
        <dbReference type="PROSITE" id="PS50867"/>
    </source>
</evidence>
<evidence type="ECO:0000256" key="8">
    <source>
        <dbReference type="SAM" id="MobiDB-lite"/>
    </source>
</evidence>
<dbReference type="PROSITE" id="PS50867">
    <property type="entry name" value="PRE_SET"/>
    <property type="match status" value="1"/>
</dbReference>
<feature type="compositionally biased region" description="Basic residues" evidence="8">
    <location>
        <begin position="196"/>
        <end position="210"/>
    </location>
</feature>
<feature type="compositionally biased region" description="Low complexity" evidence="8">
    <location>
        <begin position="961"/>
        <end position="979"/>
    </location>
</feature>
<dbReference type="GO" id="GO:0032259">
    <property type="term" value="P:methylation"/>
    <property type="evidence" value="ECO:0007669"/>
    <property type="project" value="UniProtKB-KW"/>
</dbReference>
<dbReference type="PANTHER" id="PTHR46223:SF4">
    <property type="entry name" value="HISTONE-LYSINE N-METHYLTRANSFERASE-RELATED"/>
    <property type="match status" value="1"/>
</dbReference>